<comment type="caution">
    <text evidence="1">The sequence shown here is derived from an EMBL/GenBank/DDBJ whole genome shotgun (WGS) entry which is preliminary data.</text>
</comment>
<accession>A1ZUF4</accession>
<evidence type="ECO:0000313" key="2">
    <source>
        <dbReference type="Proteomes" id="UP000004095"/>
    </source>
</evidence>
<proteinExistence type="predicted"/>
<dbReference type="AlphaFoldDB" id="A1ZUF4"/>
<reference evidence="1 2" key="1">
    <citation type="submission" date="2007-01" db="EMBL/GenBank/DDBJ databases">
        <authorList>
            <person name="Haygood M."/>
            <person name="Podell S."/>
            <person name="Anderson C."/>
            <person name="Hopkinson B."/>
            <person name="Roe K."/>
            <person name="Barbeau K."/>
            <person name="Gaasterland T."/>
            <person name="Ferriera S."/>
            <person name="Johnson J."/>
            <person name="Kravitz S."/>
            <person name="Beeson K."/>
            <person name="Sutton G."/>
            <person name="Rogers Y.-H."/>
            <person name="Friedman R."/>
            <person name="Frazier M."/>
            <person name="Venter J.C."/>
        </authorList>
    </citation>
    <scope>NUCLEOTIDE SEQUENCE [LARGE SCALE GENOMIC DNA]</scope>
    <source>
        <strain evidence="1 2">ATCC 23134</strain>
    </source>
</reference>
<dbReference type="eggNOG" id="ENOG50342HG">
    <property type="taxonomic scope" value="Bacteria"/>
</dbReference>
<dbReference type="Proteomes" id="UP000004095">
    <property type="component" value="Unassembled WGS sequence"/>
</dbReference>
<gene>
    <name evidence="1" type="ORF">M23134_07122</name>
</gene>
<keyword evidence="2" id="KW-1185">Reference proteome</keyword>
<dbReference type="OrthoDB" id="979415at2"/>
<name>A1ZUF4_MICM2</name>
<evidence type="ECO:0008006" key="3">
    <source>
        <dbReference type="Google" id="ProtNLM"/>
    </source>
</evidence>
<dbReference type="EMBL" id="AAWS01000040">
    <property type="protein sequence ID" value="EAY25973.1"/>
    <property type="molecule type" value="Genomic_DNA"/>
</dbReference>
<organism evidence="1 2">
    <name type="scientific">Microscilla marina ATCC 23134</name>
    <dbReference type="NCBI Taxonomy" id="313606"/>
    <lineage>
        <taxon>Bacteria</taxon>
        <taxon>Pseudomonadati</taxon>
        <taxon>Bacteroidota</taxon>
        <taxon>Cytophagia</taxon>
        <taxon>Cytophagales</taxon>
        <taxon>Microscillaceae</taxon>
        <taxon>Microscilla</taxon>
    </lineage>
</organism>
<protein>
    <recommendedName>
        <fullName evidence="3">STAS/SEC14 domain-containing protein</fullName>
    </recommendedName>
</protein>
<dbReference type="RefSeq" id="WP_002701757.1">
    <property type="nucleotide sequence ID" value="NZ_AAWS01000040.1"/>
</dbReference>
<sequence length="137" mass="16235">METLLKDKFNDILFDQKLSLHYNTNKSETLHMSESEFKTLLLKWRASIFETKPRLVLVDNRELQYPISPELQLWMVENITTPILEMPSVDKFCVIVPQEFISHLSMNQLTEEVNQVIKQNPVRHFDNLTEAMAWLKE</sequence>
<evidence type="ECO:0000313" key="1">
    <source>
        <dbReference type="EMBL" id="EAY25973.1"/>
    </source>
</evidence>